<dbReference type="AlphaFoldDB" id="A0A6A4H7Y6"/>
<evidence type="ECO:0000313" key="3">
    <source>
        <dbReference type="Proteomes" id="UP000799118"/>
    </source>
</evidence>
<reference evidence="2" key="1">
    <citation type="journal article" date="2019" name="Environ. Microbiol.">
        <title>Fungal ecological strategies reflected in gene transcription - a case study of two litter decomposers.</title>
        <authorList>
            <person name="Barbi F."/>
            <person name="Kohler A."/>
            <person name="Barry K."/>
            <person name="Baskaran P."/>
            <person name="Daum C."/>
            <person name="Fauchery L."/>
            <person name="Ihrmark K."/>
            <person name="Kuo A."/>
            <person name="LaButti K."/>
            <person name="Lipzen A."/>
            <person name="Morin E."/>
            <person name="Grigoriev I.V."/>
            <person name="Henrissat B."/>
            <person name="Lindahl B."/>
            <person name="Martin F."/>
        </authorList>
    </citation>
    <scope>NUCLEOTIDE SEQUENCE</scope>
    <source>
        <strain evidence="2">JB14</strain>
    </source>
</reference>
<feature type="region of interest" description="Disordered" evidence="1">
    <location>
        <begin position="70"/>
        <end position="117"/>
    </location>
</feature>
<gene>
    <name evidence="2" type="ORF">BT96DRAFT_943634</name>
</gene>
<protein>
    <submittedName>
        <fullName evidence="2">Uncharacterized protein</fullName>
    </submittedName>
</protein>
<proteinExistence type="predicted"/>
<dbReference type="EMBL" id="ML769563">
    <property type="protein sequence ID" value="KAE9393818.1"/>
    <property type="molecule type" value="Genomic_DNA"/>
</dbReference>
<keyword evidence="3" id="KW-1185">Reference proteome</keyword>
<organism evidence="2 3">
    <name type="scientific">Gymnopus androsaceus JB14</name>
    <dbReference type="NCBI Taxonomy" id="1447944"/>
    <lineage>
        <taxon>Eukaryota</taxon>
        <taxon>Fungi</taxon>
        <taxon>Dikarya</taxon>
        <taxon>Basidiomycota</taxon>
        <taxon>Agaricomycotina</taxon>
        <taxon>Agaricomycetes</taxon>
        <taxon>Agaricomycetidae</taxon>
        <taxon>Agaricales</taxon>
        <taxon>Marasmiineae</taxon>
        <taxon>Omphalotaceae</taxon>
        <taxon>Gymnopus</taxon>
    </lineage>
</organism>
<evidence type="ECO:0000256" key="1">
    <source>
        <dbReference type="SAM" id="MobiDB-lite"/>
    </source>
</evidence>
<dbReference type="Proteomes" id="UP000799118">
    <property type="component" value="Unassembled WGS sequence"/>
</dbReference>
<accession>A0A6A4H7Y6</accession>
<name>A0A6A4H7Y6_9AGAR</name>
<feature type="compositionally biased region" description="Basic and acidic residues" evidence="1">
    <location>
        <begin position="75"/>
        <end position="90"/>
    </location>
</feature>
<sequence length="299" mass="33154">MSERVLRTYECTGNAPEEVKIELGIASISFSGDLRQENFLPEELLSTTELRLKEKLKRSRPRRNLTLKMANGRMASHEAWGKDNHTRQDDSSPPPRAHHNNSPTPAPMEQTPPADDCMPIFDRVAPERIAVYETRDASPFTVAAQQIRDYILLDLEIRKYYNRERSDKPTTAIGYARFASLFNKSTGTTSDSPKLAYFDASRAFGDDVPVAGITSPSPTMEMLTVTLPDIVSGPIITPGHVQILDAEYRQLQAAKDAFARSQVNGMAKAQKAKAEKKMAAAAAERARNGIGGFKFSKHT</sequence>
<evidence type="ECO:0000313" key="2">
    <source>
        <dbReference type="EMBL" id="KAE9393818.1"/>
    </source>
</evidence>